<organism evidence="1 2">
    <name type="scientific">Paraburkholderia pallida</name>
    <dbReference type="NCBI Taxonomy" id="2547399"/>
    <lineage>
        <taxon>Bacteria</taxon>
        <taxon>Pseudomonadati</taxon>
        <taxon>Pseudomonadota</taxon>
        <taxon>Betaproteobacteria</taxon>
        <taxon>Burkholderiales</taxon>
        <taxon>Burkholderiaceae</taxon>
        <taxon>Paraburkholderia</taxon>
    </lineage>
</organism>
<keyword evidence="1" id="KW-0808">Transferase</keyword>
<reference evidence="1 2" key="1">
    <citation type="submission" date="2019-03" db="EMBL/GenBank/DDBJ databases">
        <title>Paraburkholderia sp. 7MH5, isolated from subtropical forest soil.</title>
        <authorList>
            <person name="Gao Z.-H."/>
            <person name="Qiu L.-H."/>
        </authorList>
    </citation>
    <scope>NUCLEOTIDE SEQUENCE [LARGE SCALE GENOMIC DNA]</scope>
    <source>
        <strain evidence="1 2">7MH5</strain>
    </source>
</reference>
<dbReference type="Gene3D" id="3.40.630.30">
    <property type="match status" value="1"/>
</dbReference>
<dbReference type="InterPro" id="IPR016181">
    <property type="entry name" value="Acyl_CoA_acyltransferase"/>
</dbReference>
<evidence type="ECO:0000313" key="1">
    <source>
        <dbReference type="EMBL" id="QBR03814.1"/>
    </source>
</evidence>
<dbReference type="AlphaFoldDB" id="A0A4P7DA96"/>
<proteinExistence type="predicted"/>
<accession>A0A4P7DA96</accession>
<sequence>MTHELTLTEKLQKGVDIDPSLLEDSWEIGRLVLDPAYRHGQDLLKKCSVLALRFICENSNAKNFHASCSHVLSRLYRRFGFSALARDVPLAGTEKTYTLIHSGLADVTRALVGGDTARPSIV</sequence>
<dbReference type="SUPFAM" id="SSF55729">
    <property type="entry name" value="Acyl-CoA N-acyltransferases (Nat)"/>
    <property type="match status" value="1"/>
</dbReference>
<dbReference type="Proteomes" id="UP000295727">
    <property type="component" value="Chromosome 4"/>
</dbReference>
<dbReference type="EMBL" id="CP038151">
    <property type="protein sequence ID" value="QBR03814.1"/>
    <property type="molecule type" value="Genomic_DNA"/>
</dbReference>
<name>A0A4P7DA96_9BURK</name>
<gene>
    <name evidence="1" type="ORF">E1956_37410</name>
</gene>
<protein>
    <submittedName>
        <fullName evidence="1">N-acetyltransferase</fullName>
    </submittedName>
</protein>
<dbReference type="OrthoDB" id="8905644at2"/>
<evidence type="ECO:0000313" key="2">
    <source>
        <dbReference type="Proteomes" id="UP000295727"/>
    </source>
</evidence>
<keyword evidence="2" id="KW-1185">Reference proteome</keyword>
<dbReference type="KEGG" id="ppai:E1956_37410"/>
<dbReference type="GO" id="GO:0016740">
    <property type="term" value="F:transferase activity"/>
    <property type="evidence" value="ECO:0007669"/>
    <property type="project" value="UniProtKB-KW"/>
</dbReference>